<organism evidence="1 2">
    <name type="scientific">Marinobacter halodurans</name>
    <dbReference type="NCBI Taxonomy" id="2528979"/>
    <lineage>
        <taxon>Bacteria</taxon>
        <taxon>Pseudomonadati</taxon>
        <taxon>Pseudomonadota</taxon>
        <taxon>Gammaproteobacteria</taxon>
        <taxon>Pseudomonadales</taxon>
        <taxon>Marinobacteraceae</taxon>
        <taxon>Marinobacter</taxon>
    </lineage>
</organism>
<dbReference type="EMBL" id="SJDL01000007">
    <property type="protein sequence ID" value="TBW57703.1"/>
    <property type="molecule type" value="Genomic_DNA"/>
</dbReference>
<dbReference type="InterPro" id="IPR009758">
    <property type="entry name" value="DUF1326"/>
</dbReference>
<reference evidence="1 2" key="1">
    <citation type="submission" date="2019-02" db="EMBL/GenBank/DDBJ databases">
        <title>Marinobacter halodurans sp. nov., a marine bacterium isolated from sea tidal flat.</title>
        <authorList>
            <person name="Yoo Y."/>
            <person name="Lee D.W."/>
            <person name="Kim B.S."/>
            <person name="Kim J.-J."/>
        </authorList>
    </citation>
    <scope>NUCLEOTIDE SEQUENCE [LARGE SCALE GENOMIC DNA]</scope>
    <source>
        <strain evidence="1 2">YJ-S3-2</strain>
    </source>
</reference>
<keyword evidence="2" id="KW-1185">Reference proteome</keyword>
<dbReference type="Pfam" id="PF07040">
    <property type="entry name" value="DUF1326"/>
    <property type="match status" value="1"/>
</dbReference>
<dbReference type="InterPro" id="IPR014581">
    <property type="entry name" value="UCP033303"/>
</dbReference>
<protein>
    <submittedName>
        <fullName evidence="1">DUF1326 domain-containing protein</fullName>
    </submittedName>
</protein>
<name>A0ABY1ZN63_9GAMM</name>
<gene>
    <name evidence="1" type="ORF">EZI54_06625</name>
</gene>
<comment type="caution">
    <text evidence="1">The sequence shown here is derived from an EMBL/GenBank/DDBJ whole genome shotgun (WGS) entry which is preliminary data.</text>
</comment>
<proteinExistence type="predicted"/>
<evidence type="ECO:0000313" key="2">
    <source>
        <dbReference type="Proteomes" id="UP000313645"/>
    </source>
</evidence>
<evidence type="ECO:0000313" key="1">
    <source>
        <dbReference type="EMBL" id="TBW57703.1"/>
    </source>
</evidence>
<dbReference type="Proteomes" id="UP000313645">
    <property type="component" value="Unassembled WGS sequence"/>
</dbReference>
<dbReference type="RefSeq" id="WP_131480256.1">
    <property type="nucleotide sequence ID" value="NZ_SJDL01000007.1"/>
</dbReference>
<accession>A0ABY1ZN63</accession>
<sequence length="211" mass="23156">MNKTDWRIRGFEYINCNCDFGCPCQFNGRPTHGDCKAFGAFHIDDGHFGETRLDNLNFAVTFKWPGAIHEGNGDAQVFIDEGASQDQRDALMAILSGETSEPGATFFNVFASTLTHMHDPVFCRIDIDGDVDARKATVRVGDMIESEGQPIINPITGQEHRARIDLPNGFEYAVAEVASGRTNARAGIPLELDASHSHFSRLDIGPTGVIR</sequence>
<dbReference type="PIRSF" id="PIRSF033303">
    <property type="entry name" value="UCP033303"/>
    <property type="match status" value="1"/>
</dbReference>